<dbReference type="Pfam" id="PF01584">
    <property type="entry name" value="CheW"/>
    <property type="match status" value="1"/>
</dbReference>
<sequence>MASPGPRARTSGTRTRRLFLRFDIGTERYALAASDIVRILPLMPLKRLPAAPAWVAGILLYGGEPVPVVDLSALATAQAAAVQASTRLAVVAYRPTPGAAGRHLGLLLEHATETVHYDTEEFQSYGLDNRDAPYLGPVLADARGMVQCVRIADLLPASVRERLFQDAEQAGAAP</sequence>
<dbReference type="PANTHER" id="PTHR22617:SF43">
    <property type="entry name" value="PROTEIN PILI"/>
    <property type="match status" value="1"/>
</dbReference>
<dbReference type="InterPro" id="IPR036061">
    <property type="entry name" value="CheW-like_dom_sf"/>
</dbReference>
<dbReference type="GO" id="GO:0006935">
    <property type="term" value="P:chemotaxis"/>
    <property type="evidence" value="ECO:0007669"/>
    <property type="project" value="InterPro"/>
</dbReference>
<dbReference type="SUPFAM" id="SSF50341">
    <property type="entry name" value="CheW-like"/>
    <property type="match status" value="1"/>
</dbReference>
<dbReference type="Proteomes" id="UP000091926">
    <property type="component" value="Chromosome"/>
</dbReference>
<keyword evidence="3" id="KW-1185">Reference proteome</keyword>
<gene>
    <name evidence="2" type="ORF">BAU07_08175</name>
</gene>
<feature type="domain" description="CheW-like" evidence="1">
    <location>
        <begin position="16"/>
        <end position="160"/>
    </location>
</feature>
<dbReference type="STRING" id="463014.BAU07_08175"/>
<dbReference type="EMBL" id="CP016172">
    <property type="protein sequence ID" value="ANN80329.1"/>
    <property type="molecule type" value="Genomic_DNA"/>
</dbReference>
<dbReference type="OrthoDB" id="21913at2"/>
<accession>A0A193GM23</accession>
<dbReference type="RefSeq" id="WP_066665059.1">
    <property type="nucleotide sequence ID" value="NZ_CBCSCL010000028.1"/>
</dbReference>
<dbReference type="PROSITE" id="PS50851">
    <property type="entry name" value="CHEW"/>
    <property type="match status" value="1"/>
</dbReference>
<evidence type="ECO:0000313" key="3">
    <source>
        <dbReference type="Proteomes" id="UP000091926"/>
    </source>
</evidence>
<dbReference type="InterPro" id="IPR002545">
    <property type="entry name" value="CheW-lke_dom"/>
</dbReference>
<name>A0A193GM23_9BORD</name>
<dbReference type="GO" id="GO:0005829">
    <property type="term" value="C:cytosol"/>
    <property type="evidence" value="ECO:0007669"/>
    <property type="project" value="TreeGrafter"/>
</dbReference>
<dbReference type="InterPro" id="IPR039315">
    <property type="entry name" value="CheW"/>
</dbReference>
<dbReference type="Gene3D" id="2.30.30.40">
    <property type="entry name" value="SH3 Domains"/>
    <property type="match status" value="1"/>
</dbReference>
<protein>
    <recommendedName>
        <fullName evidence="1">CheW-like domain-containing protein</fullName>
    </recommendedName>
</protein>
<dbReference type="AlphaFoldDB" id="A0A193GM23"/>
<dbReference type="KEGG" id="bfz:BAU07_08175"/>
<organism evidence="2 3">
    <name type="scientific">Bordetella flabilis</name>
    <dbReference type="NCBI Taxonomy" id="463014"/>
    <lineage>
        <taxon>Bacteria</taxon>
        <taxon>Pseudomonadati</taxon>
        <taxon>Pseudomonadota</taxon>
        <taxon>Betaproteobacteria</taxon>
        <taxon>Burkholderiales</taxon>
        <taxon>Alcaligenaceae</taxon>
        <taxon>Bordetella</taxon>
    </lineage>
</organism>
<dbReference type="GO" id="GO:0007165">
    <property type="term" value="P:signal transduction"/>
    <property type="evidence" value="ECO:0007669"/>
    <property type="project" value="InterPro"/>
</dbReference>
<evidence type="ECO:0000259" key="1">
    <source>
        <dbReference type="PROSITE" id="PS50851"/>
    </source>
</evidence>
<dbReference type="Gene3D" id="2.40.50.180">
    <property type="entry name" value="CheA-289, Domain 4"/>
    <property type="match status" value="1"/>
</dbReference>
<dbReference type="PANTHER" id="PTHR22617">
    <property type="entry name" value="CHEMOTAXIS SENSOR HISTIDINE KINASE-RELATED"/>
    <property type="match status" value="1"/>
</dbReference>
<evidence type="ECO:0000313" key="2">
    <source>
        <dbReference type="EMBL" id="ANN80329.1"/>
    </source>
</evidence>
<dbReference type="SMART" id="SM00260">
    <property type="entry name" value="CheW"/>
    <property type="match status" value="1"/>
</dbReference>
<proteinExistence type="predicted"/>
<reference evidence="2 3" key="1">
    <citation type="submission" date="2016-06" db="EMBL/GenBank/DDBJ databases">
        <title>Complete genome sequences of Bordetella bronchialis and Bordetella flabilis.</title>
        <authorList>
            <person name="LiPuma J.J."/>
            <person name="Spilker T."/>
        </authorList>
    </citation>
    <scope>NUCLEOTIDE SEQUENCE [LARGE SCALE GENOMIC DNA]</scope>
    <source>
        <strain evidence="2 3">AU10664</strain>
    </source>
</reference>